<evidence type="ECO:0000313" key="2">
    <source>
        <dbReference type="EMBL" id="KXJ90708.1"/>
    </source>
</evidence>
<name>A0A136J0K8_9PEZI</name>
<proteinExistence type="predicted"/>
<feature type="compositionally biased region" description="Basic residues" evidence="1">
    <location>
        <begin position="640"/>
        <end position="654"/>
    </location>
</feature>
<feature type="region of interest" description="Disordered" evidence="1">
    <location>
        <begin position="780"/>
        <end position="824"/>
    </location>
</feature>
<feature type="compositionally biased region" description="Low complexity" evidence="1">
    <location>
        <begin position="1006"/>
        <end position="1020"/>
    </location>
</feature>
<reference evidence="3" key="1">
    <citation type="submission" date="2016-02" db="EMBL/GenBank/DDBJ databases">
        <title>Draft genome sequence of Microdochium bolleyi, a fungal endophyte of beachgrass.</title>
        <authorList>
            <consortium name="DOE Joint Genome Institute"/>
            <person name="David A.S."/>
            <person name="May G."/>
            <person name="Haridas S."/>
            <person name="Lim J."/>
            <person name="Wang M."/>
            <person name="Labutti K."/>
            <person name="Lipzen A."/>
            <person name="Barry K."/>
            <person name="Grigoriev I.V."/>
        </authorList>
    </citation>
    <scope>NUCLEOTIDE SEQUENCE [LARGE SCALE GENOMIC DNA]</scope>
    <source>
        <strain evidence="3">J235TASD1</strain>
    </source>
</reference>
<gene>
    <name evidence="2" type="ORF">Micbo1qcDRAFT_164347</name>
</gene>
<organism evidence="2 3">
    <name type="scientific">Microdochium bolleyi</name>
    <dbReference type="NCBI Taxonomy" id="196109"/>
    <lineage>
        <taxon>Eukaryota</taxon>
        <taxon>Fungi</taxon>
        <taxon>Dikarya</taxon>
        <taxon>Ascomycota</taxon>
        <taxon>Pezizomycotina</taxon>
        <taxon>Sordariomycetes</taxon>
        <taxon>Xylariomycetidae</taxon>
        <taxon>Xylariales</taxon>
        <taxon>Microdochiaceae</taxon>
        <taxon>Microdochium</taxon>
    </lineage>
</organism>
<feature type="compositionally biased region" description="Acidic residues" evidence="1">
    <location>
        <begin position="979"/>
        <end position="989"/>
    </location>
</feature>
<dbReference type="OrthoDB" id="3819888at2759"/>
<evidence type="ECO:0000256" key="1">
    <source>
        <dbReference type="SAM" id="MobiDB-lite"/>
    </source>
</evidence>
<dbReference type="Proteomes" id="UP000070501">
    <property type="component" value="Unassembled WGS sequence"/>
</dbReference>
<feature type="region of interest" description="Disordered" evidence="1">
    <location>
        <begin position="630"/>
        <end position="696"/>
    </location>
</feature>
<evidence type="ECO:0000313" key="3">
    <source>
        <dbReference type="Proteomes" id="UP000070501"/>
    </source>
</evidence>
<feature type="region of interest" description="Disordered" evidence="1">
    <location>
        <begin position="541"/>
        <end position="567"/>
    </location>
</feature>
<keyword evidence="3" id="KW-1185">Reference proteome</keyword>
<dbReference type="AlphaFoldDB" id="A0A136J0K8"/>
<dbReference type="EMBL" id="KQ964252">
    <property type="protein sequence ID" value="KXJ90708.1"/>
    <property type="molecule type" value="Genomic_DNA"/>
</dbReference>
<feature type="region of interest" description="Disordered" evidence="1">
    <location>
        <begin position="881"/>
        <end position="902"/>
    </location>
</feature>
<feature type="region of interest" description="Disordered" evidence="1">
    <location>
        <begin position="916"/>
        <end position="1044"/>
    </location>
</feature>
<feature type="compositionally biased region" description="Low complexity" evidence="1">
    <location>
        <begin position="840"/>
        <end position="851"/>
    </location>
</feature>
<accession>A0A136J0K8</accession>
<feature type="region of interest" description="Disordered" evidence="1">
    <location>
        <begin position="711"/>
        <end position="740"/>
    </location>
</feature>
<dbReference type="STRING" id="196109.A0A136J0K8"/>
<sequence length="1044" mass="114445">MNPETKKTVLSIDFGSTSLRAILLELASPSGNVWHKIQNPEQRDGNYHSGEGEWPIALGALGEPRDPHEHPGRTVWLGYDASEHLSISGKYGIIWLAGILGDNRDQYCVVDPLYNHRDPERLRERLHVGLRELLGALRNEVDNVCRTEDCVVERVVLSVPAQWVGTACEDIYRAIVAEVFVISEEARIEILSEIEAVAHYAFRENVGKSLRGGEGCHAQRILYIDSGGHSMNLCEYYAVYNPDGKGMPCIYRTSQPQGFGGGSEHWEFRMLEDCNREAKKHPKRGGRDLPPAARNQMAVLVNTLKRGTIGPGSRKGIQALYMDNESPCVLNLSPEDIHLSFGASFDGILHAAGAAMESLAQVSRNSLVVVSGGSSLNPHVRERLCTMFTASGLLKEPIFVEKHDRPELGLKVVKGAAYASGRRPTARDFFENNAAFGLQRLGKVTKARDREGLGNGGEVLLTNDKRRAILLFKAPGSGPSAEPGTSQFNIICDPFYASPHRTQLSALSPDFCYDILKLGELQKGTYVLDIALEDSHDNSEDITEECLTSQTGQRGQGSGSQATLYPSPNANPLYMKIKIMQSYKTNTGVTKERTLLSVVEKLYIGAGSNCVFLPMEDADGEPAKERLKVALAERPADKIKHGRKPRTQRGKKTRKSQEDGLLHSTTRSAPSRPQQSSKLPESAKTSLQASHLPTPQAQTEIIDLSEDNEVAETVAEDPSFNKEAEGPSCADSMPKGGQEPREDLCPGLFGEDFDTNLGFQRMDWETDDFACYWTPIADDKDSSQNKPGDQASHDCNNEQAQSHNTESHNTRNHNTTHSVPEDPDTAREFIHVSSRFYRQPAEAARAPTPTRVPEPDMGSGSPLLPLQYDDRQFTRDTFAVSPEVMAPDSATTSAAGLRQPEPREAVVATTLSGLTAAQFAPHRRKPKEGHAFRTKPQTSRSHPAPRPPPTPSTGNTAIPAKSHHFAPASFGYSGAFGGGDDDDDDDGDDGNARPVLSTCPPQSTNARVVGTGQAQQQQVRSPIRRKRLMMGTSNPLRPIRHEKR</sequence>
<evidence type="ECO:0008006" key="4">
    <source>
        <dbReference type="Google" id="ProtNLM"/>
    </source>
</evidence>
<protein>
    <recommendedName>
        <fullName evidence="4">Actin-like ATPase domain-containing protein</fullName>
    </recommendedName>
</protein>
<feature type="region of interest" description="Disordered" evidence="1">
    <location>
        <begin position="839"/>
        <end position="859"/>
    </location>
</feature>
<dbReference type="SUPFAM" id="SSF53067">
    <property type="entry name" value="Actin-like ATPase domain"/>
    <property type="match status" value="1"/>
</dbReference>
<feature type="compositionally biased region" description="Low complexity" evidence="1">
    <location>
        <begin position="548"/>
        <end position="563"/>
    </location>
</feature>
<dbReference type="InParanoid" id="A0A136J0K8"/>
<dbReference type="InterPro" id="IPR043129">
    <property type="entry name" value="ATPase_NBD"/>
</dbReference>
<feature type="compositionally biased region" description="Polar residues" evidence="1">
    <location>
        <begin position="663"/>
        <end position="696"/>
    </location>
</feature>